<reference evidence="3" key="1">
    <citation type="submission" date="2010-06" db="EMBL/GenBank/DDBJ databases">
        <authorList>
            <person name="Jiang H."/>
            <person name="Abraham K."/>
            <person name="Ali S."/>
            <person name="Alsbrooks S.L."/>
            <person name="Anim B.N."/>
            <person name="Anosike U.S."/>
            <person name="Attaway T."/>
            <person name="Bandaranaike D.P."/>
            <person name="Battles P.K."/>
            <person name="Bell S.N."/>
            <person name="Bell A.V."/>
            <person name="Beltran B."/>
            <person name="Bickham C."/>
            <person name="Bustamante Y."/>
            <person name="Caleb T."/>
            <person name="Canada A."/>
            <person name="Cardenas V."/>
            <person name="Carter K."/>
            <person name="Chacko J."/>
            <person name="Chandrabose M.N."/>
            <person name="Chavez D."/>
            <person name="Chavez A."/>
            <person name="Chen L."/>
            <person name="Chu H.-S."/>
            <person name="Claassen K.J."/>
            <person name="Cockrell R."/>
            <person name="Collins M."/>
            <person name="Cooper J.A."/>
            <person name="Cree A."/>
            <person name="Curry S.M."/>
            <person name="Da Y."/>
            <person name="Dao M.D."/>
            <person name="Das B."/>
            <person name="Davila M.-L."/>
            <person name="Davy-Carroll L."/>
            <person name="Denson S."/>
            <person name="Dinh H."/>
            <person name="Ebong V.E."/>
            <person name="Edwards J.R."/>
            <person name="Egan A."/>
            <person name="El-Daye J."/>
            <person name="Escobedo L."/>
            <person name="Fernandez S."/>
            <person name="Fernando P.R."/>
            <person name="Flagg N."/>
            <person name="Forbes L.D."/>
            <person name="Fowler R.G."/>
            <person name="Fu Q."/>
            <person name="Gabisi R.A."/>
            <person name="Ganer J."/>
            <person name="Garbino Pronczuk A."/>
            <person name="Garcia R.M."/>
            <person name="Garner T."/>
            <person name="Garrett T.E."/>
            <person name="Gonzalez D.A."/>
            <person name="Hamid H."/>
            <person name="Hawkins E.S."/>
            <person name="Hirani K."/>
            <person name="Hogues M.E."/>
            <person name="Hollins B."/>
            <person name="Hsiao C.-H."/>
            <person name="Jabil R."/>
            <person name="James M.L."/>
            <person name="Jhangiani S.N."/>
            <person name="Johnson B."/>
            <person name="Johnson Q."/>
            <person name="Joshi V."/>
            <person name="Kalu J.B."/>
            <person name="Kam C."/>
            <person name="Kashfia A."/>
            <person name="Keebler J."/>
            <person name="Kisamo H."/>
            <person name="Kovar C.L."/>
            <person name="Lago L.A."/>
            <person name="Lai C.-Y."/>
            <person name="Laidlaw J."/>
            <person name="Lara F."/>
            <person name="Le T.-K."/>
            <person name="Lee S.L."/>
            <person name="Legall F.H."/>
            <person name="Lemon S.J."/>
            <person name="Lewis L.R."/>
            <person name="Li B."/>
            <person name="Liu Y."/>
            <person name="Liu Y.-S."/>
            <person name="Lopez J."/>
            <person name="Lozado R.J."/>
            <person name="Lu J."/>
            <person name="Madu R.C."/>
            <person name="Maheshwari M."/>
            <person name="Maheshwari R."/>
            <person name="Malloy K."/>
            <person name="Martinez E."/>
            <person name="Mathew T."/>
            <person name="Mercado I.C."/>
            <person name="Mercado C."/>
            <person name="Meyer B."/>
            <person name="Montgomery K."/>
            <person name="Morgan M.B."/>
            <person name="Munidasa M."/>
            <person name="Nazareth L.V."/>
            <person name="Nelson J."/>
            <person name="Ng B.M."/>
            <person name="Nguyen N.B."/>
            <person name="Nguyen P.Q."/>
            <person name="Nguyen T."/>
            <person name="Obregon M."/>
            <person name="Okwuonu G.O."/>
            <person name="Onwere C.G."/>
            <person name="Orozco G."/>
            <person name="Parra A."/>
            <person name="Patel S."/>
            <person name="Patil S."/>
            <person name="Perez A."/>
            <person name="Perez Y."/>
            <person name="Pham C."/>
            <person name="Primus E.L."/>
            <person name="Pu L.-L."/>
            <person name="Puazo M."/>
            <person name="Qin X."/>
            <person name="Quiroz J.B."/>
            <person name="Reese J."/>
            <person name="Richards S."/>
            <person name="Rives C.M."/>
            <person name="Robberts R."/>
            <person name="Ruiz S.J."/>
            <person name="Ruiz M.J."/>
            <person name="Santibanez J."/>
            <person name="Schneider B.W."/>
            <person name="Sisson I."/>
            <person name="Smith M."/>
            <person name="Sodergren E."/>
            <person name="Song X.-Z."/>
            <person name="Song B.B."/>
            <person name="Summersgill H."/>
            <person name="Thelus R."/>
            <person name="Thornton R.D."/>
            <person name="Trejos Z.Y."/>
            <person name="Usmani K."/>
            <person name="Vattathil S."/>
            <person name="Villasana D."/>
            <person name="Walker D.L."/>
            <person name="Wang S."/>
            <person name="Wang K."/>
            <person name="White C.S."/>
            <person name="Williams A.C."/>
            <person name="Williamson J."/>
            <person name="Wilson K."/>
            <person name="Woghiren I.O."/>
            <person name="Woodworth J.R."/>
            <person name="Worley K.C."/>
            <person name="Wright R.A."/>
            <person name="Wu W."/>
            <person name="Young L."/>
            <person name="Zhang L."/>
            <person name="Zhang J."/>
            <person name="Zhu Y."/>
            <person name="Muzny D.M."/>
            <person name="Weinstock G."/>
            <person name="Gibbs R.A."/>
        </authorList>
    </citation>
    <scope>NUCLEOTIDE SEQUENCE [LARGE SCALE GENOMIC DNA]</scope>
    <source>
        <strain evidence="3">LSR1</strain>
    </source>
</reference>
<feature type="domain" description="DUF4806" evidence="1">
    <location>
        <begin position="325"/>
        <end position="390"/>
    </location>
</feature>
<dbReference type="KEGG" id="api:115034629"/>
<dbReference type="AlphaFoldDB" id="A0A8R2NWH5"/>
<dbReference type="Proteomes" id="UP000007819">
    <property type="component" value="Unassembled WGS sequence"/>
</dbReference>
<dbReference type="InterPro" id="IPR032071">
    <property type="entry name" value="DUF4806"/>
</dbReference>
<dbReference type="Pfam" id="PF16064">
    <property type="entry name" value="DUF4806"/>
    <property type="match status" value="1"/>
</dbReference>
<name>A0A8R2NWH5_ACYPI</name>
<protein>
    <recommendedName>
        <fullName evidence="1">DUF4806 domain-containing protein</fullName>
    </recommendedName>
</protein>
<evidence type="ECO:0000259" key="1">
    <source>
        <dbReference type="Pfam" id="PF16064"/>
    </source>
</evidence>
<accession>A0A8R2NWH5</accession>
<dbReference type="EnsemblMetazoa" id="XM_029491944.1">
    <property type="protein sequence ID" value="XP_029347804.1"/>
    <property type="gene ID" value="LOC115034629"/>
</dbReference>
<reference evidence="2" key="2">
    <citation type="submission" date="2022-06" db="UniProtKB">
        <authorList>
            <consortium name="EnsemblMetazoa"/>
        </authorList>
    </citation>
    <scope>IDENTIFICATION</scope>
</reference>
<evidence type="ECO:0000313" key="2">
    <source>
        <dbReference type="EnsemblMetazoa" id="XP_029347804.1"/>
    </source>
</evidence>
<dbReference type="RefSeq" id="XP_029347804.1">
    <property type="nucleotide sequence ID" value="XM_029491944.1"/>
</dbReference>
<dbReference type="PANTHER" id="PTHR34153:SF2">
    <property type="entry name" value="SI:CH211-262H13.3-RELATED"/>
    <property type="match status" value="1"/>
</dbReference>
<keyword evidence="3" id="KW-1185">Reference proteome</keyword>
<dbReference type="GeneID" id="115034629"/>
<proteinExistence type="predicted"/>
<dbReference type="OrthoDB" id="6587892at2759"/>
<dbReference type="PANTHER" id="PTHR34153">
    <property type="entry name" value="SI:CH211-262H13.3-RELATED-RELATED"/>
    <property type="match status" value="1"/>
</dbReference>
<evidence type="ECO:0000313" key="3">
    <source>
        <dbReference type="Proteomes" id="UP000007819"/>
    </source>
</evidence>
<sequence>MDGTKKQWVIGYFKEEHKYSVIPVEWLVSTVSNGITSSFCKWPPHRVTTMMLMKGGKTSEKWKSYPVRIIGTFDSYETAAAKEIQIYMSESENDEDILRRGRRLKVDNKKNSQSLDINNDSSNSSQEELVTMGVYKKSTSVNDETSNSIMSCTDYKALCGAVGSSLNSDYKALCGAVGSSLNCTSFLSGDHFDTVTATIQDITPSTLQLIGDNFENDTAAKQNISTLQLIGDNFENDTAASQNKRPSTLQLIGDNFENDAAASPNMIPITPHTDVGHSSTTCSEFCNATNMYLNRLDKKLDLVLERLNYSSNSIRVPIDFAFLNSFPIKDINGLKEIEEQIKSEDYKTKMKNLISSIGGTSTKNFVKRVLGRLFCNKLASECSWSGFKNNFRLDNLTLIMIIKEIAYEHFKMDDSSFENIIKDWFRHGSQRLAREEKRL</sequence>
<organism evidence="2 3">
    <name type="scientific">Acyrthosiphon pisum</name>
    <name type="common">Pea aphid</name>
    <dbReference type="NCBI Taxonomy" id="7029"/>
    <lineage>
        <taxon>Eukaryota</taxon>
        <taxon>Metazoa</taxon>
        <taxon>Ecdysozoa</taxon>
        <taxon>Arthropoda</taxon>
        <taxon>Hexapoda</taxon>
        <taxon>Insecta</taxon>
        <taxon>Pterygota</taxon>
        <taxon>Neoptera</taxon>
        <taxon>Paraneoptera</taxon>
        <taxon>Hemiptera</taxon>
        <taxon>Sternorrhyncha</taxon>
        <taxon>Aphidomorpha</taxon>
        <taxon>Aphidoidea</taxon>
        <taxon>Aphididae</taxon>
        <taxon>Macrosiphini</taxon>
        <taxon>Acyrthosiphon</taxon>
    </lineage>
</organism>